<comment type="similarity">
    <text evidence="1 3">Belongs to the glutamate synthase family.</text>
</comment>
<evidence type="ECO:0000256" key="2">
    <source>
        <dbReference type="ARBA" id="ARBA00023002"/>
    </source>
</evidence>
<feature type="domain" description="Glutamate synthase" evidence="4">
    <location>
        <begin position="38"/>
        <end position="369"/>
    </location>
</feature>
<dbReference type="CDD" id="cd02808">
    <property type="entry name" value="GltS_FMN"/>
    <property type="match status" value="1"/>
</dbReference>
<dbReference type="AlphaFoldDB" id="A0A2H9T1P8"/>
<evidence type="ECO:0000313" key="5">
    <source>
        <dbReference type="EMBL" id="PJE69665.1"/>
    </source>
</evidence>
<dbReference type="InterPro" id="IPR013785">
    <property type="entry name" value="Aldolase_TIM"/>
</dbReference>
<dbReference type="InterPro" id="IPR043578">
    <property type="entry name" value="GltB_archl_type"/>
</dbReference>
<reference evidence="6" key="1">
    <citation type="submission" date="2017-09" db="EMBL/GenBank/DDBJ databases">
        <title>Depth-based differentiation of microbial function through sediment-hosted aquifers and enrichment of novel symbionts in the deep terrestrial subsurface.</title>
        <authorList>
            <person name="Probst A.J."/>
            <person name="Ladd B."/>
            <person name="Jarett J.K."/>
            <person name="Geller-Mcgrath D.E."/>
            <person name="Sieber C.M.K."/>
            <person name="Emerson J.B."/>
            <person name="Anantharaman K."/>
            <person name="Thomas B.C."/>
            <person name="Malmstrom R."/>
            <person name="Stieglmeier M."/>
            <person name="Klingl A."/>
            <person name="Woyke T."/>
            <person name="Ryan C.M."/>
            <person name="Banfield J.F."/>
        </authorList>
    </citation>
    <scope>NUCLEOTIDE SEQUENCE [LARGE SCALE GENOMIC DNA]</scope>
</reference>
<dbReference type="SUPFAM" id="SSF51395">
    <property type="entry name" value="FMN-linked oxidoreductases"/>
    <property type="match status" value="1"/>
</dbReference>
<dbReference type="GO" id="GO:0015930">
    <property type="term" value="F:glutamate synthase activity"/>
    <property type="evidence" value="ECO:0007669"/>
    <property type="project" value="InterPro"/>
</dbReference>
<evidence type="ECO:0000256" key="3">
    <source>
        <dbReference type="PIRNR" id="PIRNR006429"/>
    </source>
</evidence>
<dbReference type="PIRSF" id="PIRSF006429">
    <property type="entry name" value="GOGAT_lg_2"/>
    <property type="match status" value="1"/>
</dbReference>
<dbReference type="EMBL" id="PFEN01000014">
    <property type="protein sequence ID" value="PJE69665.1"/>
    <property type="molecule type" value="Genomic_DNA"/>
</dbReference>
<organism evidence="5 6">
    <name type="scientific">Candidatus Staskawiczbacteria bacterium CG10_big_fil_rev_8_21_14_0_10_38_10</name>
    <dbReference type="NCBI Taxonomy" id="1974891"/>
    <lineage>
        <taxon>Bacteria</taxon>
        <taxon>Candidatus Staskawicziibacteriota</taxon>
    </lineage>
</organism>
<protein>
    <submittedName>
        <fullName evidence="5">FMN-binding glutamate synthase family protein</fullName>
    </submittedName>
</protein>
<evidence type="ECO:0000259" key="4">
    <source>
        <dbReference type="Pfam" id="PF01645"/>
    </source>
</evidence>
<accession>A0A2H9T1P8</accession>
<dbReference type="PIRSF" id="PIRSF500061">
    <property type="entry name" value="GOGAT_lg2_archl"/>
    <property type="match status" value="1"/>
</dbReference>
<dbReference type="Proteomes" id="UP000236946">
    <property type="component" value="Unassembled WGS sequence"/>
</dbReference>
<name>A0A2H9T1P8_9BACT</name>
<sequence length="398" mass="43206">MMDQNWIKEIQNRTKKVPVSSGRSNKIGKVSFDDLVFVPAQLAKKPVDYYQEKISAKTVIGKYSKKPIELETPIVIGAMSFGALSKEAKIALAKASTMAGTMENTGEGGMLPEEREFSEKLIIQYSTGRFGITEEILKQANAIEIKIGQGAKSGQGGLLPKEKVTEEIAKVRNIPRGEDVHSPAYHLDIKNIEDLRKKVEWLRNLTGGVPIILKLGAGDIENDVRLAVKSNPDIIAIDGMEGGTGAAPEVILNEVGIPTLAALVKAREVLNKLRAKQELWIGGGLNKGGDFAKALALGADAVFCAFPLLIAMGCIYCQLCYLGKCPKGITTQDPELRKNLDVEQASQNVAGFIKNCTEEIKMIAGACGENNIHKLNKNHLRALNSDIMKITKVKLVSE</sequence>
<dbReference type="GO" id="GO:0006537">
    <property type="term" value="P:glutamate biosynthetic process"/>
    <property type="evidence" value="ECO:0007669"/>
    <property type="project" value="InterPro"/>
</dbReference>
<dbReference type="PANTHER" id="PTHR43819:SF1">
    <property type="entry name" value="ARCHAEAL-TYPE GLUTAMATE SYNTHASE [NADPH]"/>
    <property type="match status" value="1"/>
</dbReference>
<evidence type="ECO:0000256" key="1">
    <source>
        <dbReference type="ARBA" id="ARBA00009716"/>
    </source>
</evidence>
<gene>
    <name evidence="5" type="ORF">COU98_00820</name>
</gene>
<evidence type="ECO:0000313" key="6">
    <source>
        <dbReference type="Proteomes" id="UP000236946"/>
    </source>
</evidence>
<dbReference type="PANTHER" id="PTHR43819">
    <property type="entry name" value="ARCHAEAL-TYPE GLUTAMATE SYNTHASE [NADPH]"/>
    <property type="match status" value="1"/>
</dbReference>
<proteinExistence type="inferred from homology"/>
<dbReference type="Pfam" id="PF01645">
    <property type="entry name" value="Glu_synthase"/>
    <property type="match status" value="1"/>
</dbReference>
<comment type="caution">
    <text evidence="5">The sequence shown here is derived from an EMBL/GenBank/DDBJ whole genome shotgun (WGS) entry which is preliminary data.</text>
</comment>
<dbReference type="Gene3D" id="3.20.20.70">
    <property type="entry name" value="Aldolase class I"/>
    <property type="match status" value="1"/>
</dbReference>
<keyword evidence="2" id="KW-0560">Oxidoreductase</keyword>
<dbReference type="InterPro" id="IPR002932">
    <property type="entry name" value="Glu_synthdom"/>
</dbReference>
<dbReference type="InterPro" id="IPR024188">
    <property type="entry name" value="GltB"/>
</dbReference>